<gene>
    <name evidence="1" type="primary">ORF215859</name>
</gene>
<protein>
    <submittedName>
        <fullName evidence="1">Uncharacterized protein</fullName>
    </submittedName>
</protein>
<proteinExistence type="predicted"/>
<accession>A0A0B7BWA7</accession>
<evidence type="ECO:0000313" key="1">
    <source>
        <dbReference type="EMBL" id="CEK97459.1"/>
    </source>
</evidence>
<feature type="non-terminal residue" evidence="1">
    <location>
        <position position="54"/>
    </location>
</feature>
<organism evidence="1">
    <name type="scientific">Arion vulgaris</name>
    <dbReference type="NCBI Taxonomy" id="1028688"/>
    <lineage>
        <taxon>Eukaryota</taxon>
        <taxon>Metazoa</taxon>
        <taxon>Spiralia</taxon>
        <taxon>Lophotrochozoa</taxon>
        <taxon>Mollusca</taxon>
        <taxon>Gastropoda</taxon>
        <taxon>Heterobranchia</taxon>
        <taxon>Euthyneura</taxon>
        <taxon>Panpulmonata</taxon>
        <taxon>Eupulmonata</taxon>
        <taxon>Stylommatophora</taxon>
        <taxon>Helicina</taxon>
        <taxon>Arionoidea</taxon>
        <taxon>Arionidae</taxon>
        <taxon>Arion</taxon>
    </lineage>
</organism>
<dbReference type="EMBL" id="HACG01050594">
    <property type="protein sequence ID" value="CEK97459.1"/>
    <property type="molecule type" value="Transcribed_RNA"/>
</dbReference>
<name>A0A0B7BWA7_9EUPU</name>
<sequence length="54" mass="6006">MCVCVSIEQSSNMFNDSECRTALHNLCYCPMGATAQRATLPNVRYCPMCDAAQR</sequence>
<reference evidence="1" key="1">
    <citation type="submission" date="2014-12" db="EMBL/GenBank/DDBJ databases">
        <title>Insight into the proteome of Arion vulgaris.</title>
        <authorList>
            <person name="Aradska J."/>
            <person name="Bulat T."/>
            <person name="Smidak R."/>
            <person name="Sarate P."/>
            <person name="Gangsoo J."/>
            <person name="Sialana F."/>
            <person name="Bilban M."/>
            <person name="Lubec G."/>
        </authorList>
    </citation>
    <scope>NUCLEOTIDE SEQUENCE</scope>
    <source>
        <tissue evidence="1">Skin</tissue>
    </source>
</reference>
<dbReference type="AlphaFoldDB" id="A0A0B7BWA7"/>